<evidence type="ECO:0000256" key="1">
    <source>
        <dbReference type="ARBA" id="ARBA00004651"/>
    </source>
</evidence>
<evidence type="ECO:0000256" key="5">
    <source>
        <dbReference type="ARBA" id="ARBA00022989"/>
    </source>
</evidence>
<accession>K6Q0A0</accession>
<feature type="transmembrane region" description="Helical" evidence="8">
    <location>
        <begin position="683"/>
        <end position="701"/>
    </location>
</feature>
<feature type="transmembrane region" description="Helical" evidence="8">
    <location>
        <begin position="171"/>
        <end position="195"/>
    </location>
</feature>
<feature type="transmembrane region" description="Helical" evidence="8">
    <location>
        <begin position="115"/>
        <end position="134"/>
    </location>
</feature>
<dbReference type="PANTHER" id="PTHR23501">
    <property type="entry name" value="MAJOR FACILITATOR SUPERFAMILY"/>
    <property type="match status" value="1"/>
</dbReference>
<feature type="transmembrane region" description="Helical" evidence="8">
    <location>
        <begin position="80"/>
        <end position="103"/>
    </location>
</feature>
<gene>
    <name evidence="10" type="ORF">ThesuDRAFT_02057</name>
</gene>
<reference evidence="10" key="1">
    <citation type="submission" date="2010-10" db="EMBL/GenBank/DDBJ databases">
        <authorList>
            <consortium name="US DOE Joint Genome Institute (JGI-PGF)"/>
            <person name="Lucas S."/>
            <person name="Copeland A."/>
            <person name="Lapidus A."/>
            <person name="Bruce D."/>
            <person name="Goodwin L."/>
            <person name="Pitluck S."/>
            <person name="Kyrpides N."/>
            <person name="Mavromatis K."/>
            <person name="Detter J.C."/>
            <person name="Han C."/>
            <person name="Land M."/>
            <person name="Hauser L."/>
            <person name="Markowitz V."/>
            <person name="Cheng J.-F."/>
            <person name="Hugenholtz P."/>
            <person name="Woyke T."/>
            <person name="Wu D."/>
            <person name="Pukall R."/>
            <person name="Wahrenburg C."/>
            <person name="Brambilla E."/>
            <person name="Klenk H.-P."/>
            <person name="Eisen J.A."/>
        </authorList>
    </citation>
    <scope>NUCLEOTIDE SEQUENCE [LARGE SCALE GENOMIC DNA]</scope>
    <source>
        <strain evidence="10">DSM 13965</strain>
    </source>
</reference>
<feature type="compositionally biased region" description="Gly residues" evidence="7">
    <location>
        <begin position="17"/>
        <end position="29"/>
    </location>
</feature>
<dbReference type="GO" id="GO:0005886">
    <property type="term" value="C:plasma membrane"/>
    <property type="evidence" value="ECO:0007669"/>
    <property type="project" value="UniProtKB-SubCell"/>
</dbReference>
<comment type="caution">
    <text evidence="10">The sequence shown here is derived from an EMBL/GenBank/DDBJ whole genome shotgun (WGS) entry which is preliminary data.</text>
</comment>
<dbReference type="PANTHER" id="PTHR23501:SF197">
    <property type="entry name" value="COMD"/>
    <property type="match status" value="1"/>
</dbReference>
<feature type="transmembrane region" description="Helical" evidence="8">
    <location>
        <begin position="232"/>
        <end position="251"/>
    </location>
</feature>
<feature type="transmembrane region" description="Helical" evidence="8">
    <location>
        <begin position="426"/>
        <end position="448"/>
    </location>
</feature>
<feature type="transmembrane region" description="Helical" evidence="8">
    <location>
        <begin position="294"/>
        <end position="315"/>
    </location>
</feature>
<organism evidence="10 11">
    <name type="scientific">Thermaerobacter subterraneus DSM 13965</name>
    <dbReference type="NCBI Taxonomy" id="867903"/>
    <lineage>
        <taxon>Bacteria</taxon>
        <taxon>Bacillati</taxon>
        <taxon>Bacillota</taxon>
        <taxon>Clostridia</taxon>
        <taxon>Eubacteriales</taxon>
        <taxon>Clostridiales Family XVII. Incertae Sedis</taxon>
        <taxon>Thermaerobacter</taxon>
    </lineage>
</organism>
<proteinExistence type="predicted"/>
<protein>
    <submittedName>
        <fullName evidence="10">Drug resistance transporter, EmrB/QacA subfamily</fullName>
    </submittedName>
</protein>
<dbReference type="CDD" id="cd17502">
    <property type="entry name" value="MFS_Azr1_MDR_like"/>
    <property type="match status" value="1"/>
</dbReference>
<evidence type="ECO:0000256" key="3">
    <source>
        <dbReference type="ARBA" id="ARBA00022475"/>
    </source>
</evidence>
<feature type="transmembrane region" description="Helical" evidence="8">
    <location>
        <begin position="371"/>
        <end position="389"/>
    </location>
</feature>
<comment type="subcellular location">
    <subcellularLocation>
        <location evidence="1">Cell membrane</location>
        <topology evidence="1">Multi-pass membrane protein</topology>
    </subcellularLocation>
</comment>
<feature type="compositionally biased region" description="Low complexity" evidence="7">
    <location>
        <begin position="30"/>
        <end position="47"/>
    </location>
</feature>
<sequence length="722" mass="76131">MKERNPMTRETVARGRPGAGTPGRSGGGSPSTAASPGAEPASAPGAGAWAGTAAGGAAQAGGVAEAGAAPAGYRPGERRLAMIGVLLSMFLGALDQTIVATAMPRVVEELHGLDRYAWVATAYLLATVVALPIFGRLNELLPGKWVFTTAASLFLAGSALCGLSPSMDALIAFRAFQGIGGGGLFATSITTIGLLYPPRERGRVQGVFAAVFGLSSVIGPWVGGLLTDHINWRWVFYVNMPVGIVALYFLLRHMPLLPPVRRSAFDLPGAVTMALWTVPLILACAWGGSTYPWSSPVIVGLLALAAVGLGLFIAVERRSPQPLFDLTLFANPTFRWSVLALLFFGGTFLGSVMFLPLYLVQVKGFSASNSGLALTPLTFGTMAGSLLAGQLATRYGRYKPMLLVSSVGSVALFLVFHEVLRVDTPLWQVLVLMVLLGFVFGPSMPLYGMAVQNSVSRERLGTASSATQFFRQVGSTVAVALLGTVLSGALHDGMIRHLPPAYQAATQSIQMPAEGMTGGTDLAARVRQGFEAVLADVEKALRGDEQAYARLQADPRVPAALKEKLPEGGVRAQVRQQVAGLKAALAAALQGDEQARQALLANPALPASLRQLVEHPPAEPAVRQAALAAAEQALDGRVDAMAAQAEEQAIAQIRRAMEQQVDQAVATFRNAFNQAVTEALRQVYLYTAAMAVMGLFCLFFLPDEELKRSYAQAEAVPAPARQ</sequence>
<feature type="transmembrane region" description="Helical" evidence="8">
    <location>
        <begin position="336"/>
        <end position="359"/>
    </location>
</feature>
<dbReference type="Proteomes" id="UP000005710">
    <property type="component" value="Unassembled WGS sequence"/>
</dbReference>
<feature type="transmembrane region" description="Helical" evidence="8">
    <location>
        <begin position="146"/>
        <end position="165"/>
    </location>
</feature>
<keyword evidence="2" id="KW-0813">Transport</keyword>
<dbReference type="FunFam" id="1.20.1720.10:FF:000004">
    <property type="entry name" value="EmrB/QacA family drug resistance transporter"/>
    <property type="match status" value="1"/>
</dbReference>
<dbReference type="HOGENOM" id="CLU_000960_2_5_9"/>
<dbReference type="InterPro" id="IPR004638">
    <property type="entry name" value="EmrB-like"/>
</dbReference>
<evidence type="ECO:0000256" key="6">
    <source>
        <dbReference type="ARBA" id="ARBA00023136"/>
    </source>
</evidence>
<dbReference type="Gene3D" id="1.20.1720.10">
    <property type="entry name" value="Multidrug resistance protein D"/>
    <property type="match status" value="1"/>
</dbReference>
<keyword evidence="6 8" id="KW-0472">Membrane</keyword>
<reference evidence="10" key="2">
    <citation type="submission" date="2012-10" db="EMBL/GenBank/DDBJ databases">
        <title>Improved high-quality draft of Thermaerobacter subterraneus C21, DSM 13965.</title>
        <authorList>
            <consortium name="DOE Joint Genome Institute"/>
            <person name="Eisen J."/>
            <person name="Huntemann M."/>
            <person name="Wei C.-L."/>
            <person name="Han J."/>
            <person name="Detter J.C."/>
            <person name="Han C."/>
            <person name="Tapia R."/>
            <person name="Chen A."/>
            <person name="Kyrpides N."/>
            <person name="Mavromatis K."/>
            <person name="Markowitz V."/>
            <person name="Szeto E."/>
            <person name="Ivanova N."/>
            <person name="Mikhailova N."/>
            <person name="Ovchinnikova G."/>
            <person name="Pagani I."/>
            <person name="Pati A."/>
            <person name="Goodwin L."/>
            <person name="Nordberg H.P."/>
            <person name="Cantor M.N."/>
            <person name="Hua S.X."/>
            <person name="Woyke T."/>
            <person name="Eisen J."/>
            <person name="Klenk H.-P."/>
        </authorList>
    </citation>
    <scope>NUCLEOTIDE SEQUENCE [LARGE SCALE GENOMIC DNA]</scope>
    <source>
        <strain evidence="10">DSM 13965</strain>
    </source>
</reference>
<keyword evidence="4 8" id="KW-0812">Transmembrane</keyword>
<dbReference type="EMBL" id="AENY02000003">
    <property type="protein sequence ID" value="EKP94324.1"/>
    <property type="molecule type" value="Genomic_DNA"/>
</dbReference>
<dbReference type="STRING" id="867903.ThesuDRAFT_02057"/>
<evidence type="ECO:0000256" key="4">
    <source>
        <dbReference type="ARBA" id="ARBA00022692"/>
    </source>
</evidence>
<dbReference type="AlphaFoldDB" id="K6Q0A0"/>
<keyword evidence="3" id="KW-1003">Cell membrane</keyword>
<feature type="region of interest" description="Disordered" evidence="7">
    <location>
        <begin position="1"/>
        <end position="47"/>
    </location>
</feature>
<name>K6Q0A0_9FIRM</name>
<dbReference type="eggNOG" id="COG0738">
    <property type="taxonomic scope" value="Bacteria"/>
</dbReference>
<feature type="transmembrane region" description="Helical" evidence="8">
    <location>
        <begin position="401"/>
        <end position="420"/>
    </location>
</feature>
<dbReference type="Gene3D" id="1.20.1250.20">
    <property type="entry name" value="MFS general substrate transporter like domains"/>
    <property type="match status" value="1"/>
</dbReference>
<keyword evidence="11" id="KW-1185">Reference proteome</keyword>
<dbReference type="Pfam" id="PF07690">
    <property type="entry name" value="MFS_1"/>
    <property type="match status" value="1"/>
</dbReference>
<dbReference type="eggNOG" id="COG0477">
    <property type="taxonomic scope" value="Bacteria"/>
</dbReference>
<dbReference type="NCBIfam" id="TIGR00711">
    <property type="entry name" value="efflux_EmrB"/>
    <property type="match status" value="1"/>
</dbReference>
<evidence type="ECO:0000256" key="8">
    <source>
        <dbReference type="SAM" id="Phobius"/>
    </source>
</evidence>
<dbReference type="GO" id="GO:0022857">
    <property type="term" value="F:transmembrane transporter activity"/>
    <property type="evidence" value="ECO:0007669"/>
    <property type="project" value="InterPro"/>
</dbReference>
<dbReference type="InterPro" id="IPR036259">
    <property type="entry name" value="MFS_trans_sf"/>
</dbReference>
<dbReference type="SUPFAM" id="SSF103473">
    <property type="entry name" value="MFS general substrate transporter"/>
    <property type="match status" value="1"/>
</dbReference>
<evidence type="ECO:0000256" key="2">
    <source>
        <dbReference type="ARBA" id="ARBA00022448"/>
    </source>
</evidence>
<feature type="compositionally biased region" description="Basic and acidic residues" evidence="7">
    <location>
        <begin position="1"/>
        <end position="13"/>
    </location>
</feature>
<evidence type="ECO:0000256" key="7">
    <source>
        <dbReference type="SAM" id="MobiDB-lite"/>
    </source>
</evidence>
<evidence type="ECO:0000259" key="9">
    <source>
        <dbReference type="PROSITE" id="PS50850"/>
    </source>
</evidence>
<evidence type="ECO:0000313" key="11">
    <source>
        <dbReference type="Proteomes" id="UP000005710"/>
    </source>
</evidence>
<feature type="transmembrane region" description="Helical" evidence="8">
    <location>
        <begin position="263"/>
        <end position="288"/>
    </location>
</feature>
<dbReference type="InterPro" id="IPR011701">
    <property type="entry name" value="MFS"/>
</dbReference>
<feature type="domain" description="Major facilitator superfamily (MFS) profile" evidence="9">
    <location>
        <begin position="81"/>
        <end position="531"/>
    </location>
</feature>
<feature type="transmembrane region" description="Helical" evidence="8">
    <location>
        <begin position="207"/>
        <end position="226"/>
    </location>
</feature>
<dbReference type="InterPro" id="IPR020846">
    <property type="entry name" value="MFS_dom"/>
</dbReference>
<dbReference type="PROSITE" id="PS50850">
    <property type="entry name" value="MFS"/>
    <property type="match status" value="1"/>
</dbReference>
<dbReference type="RefSeq" id="WP_006904339.1">
    <property type="nucleotide sequence ID" value="NZ_JH976535.1"/>
</dbReference>
<evidence type="ECO:0000313" key="10">
    <source>
        <dbReference type="EMBL" id="EKP94324.1"/>
    </source>
</evidence>
<keyword evidence="5 8" id="KW-1133">Transmembrane helix</keyword>